<accession>A0AAX6E8N2</accession>
<comment type="caution">
    <text evidence="2">The sequence shown here is derived from an EMBL/GenBank/DDBJ whole genome shotgun (WGS) entry which is preliminary data.</text>
</comment>
<dbReference type="AlphaFoldDB" id="A0AAX6E8N2"/>
<organism evidence="2 3">
    <name type="scientific">Iris pallida</name>
    <name type="common">Sweet iris</name>
    <dbReference type="NCBI Taxonomy" id="29817"/>
    <lineage>
        <taxon>Eukaryota</taxon>
        <taxon>Viridiplantae</taxon>
        <taxon>Streptophyta</taxon>
        <taxon>Embryophyta</taxon>
        <taxon>Tracheophyta</taxon>
        <taxon>Spermatophyta</taxon>
        <taxon>Magnoliopsida</taxon>
        <taxon>Liliopsida</taxon>
        <taxon>Asparagales</taxon>
        <taxon>Iridaceae</taxon>
        <taxon>Iridoideae</taxon>
        <taxon>Irideae</taxon>
        <taxon>Iris</taxon>
    </lineage>
</organism>
<reference evidence="2" key="1">
    <citation type="journal article" date="2023" name="GigaByte">
        <title>Genome assembly of the bearded iris, Iris pallida Lam.</title>
        <authorList>
            <person name="Bruccoleri R.E."/>
            <person name="Oakeley E.J."/>
            <person name="Faust A.M.E."/>
            <person name="Altorfer M."/>
            <person name="Dessus-Babus S."/>
            <person name="Burckhardt D."/>
            <person name="Oertli M."/>
            <person name="Naumann U."/>
            <person name="Petersen F."/>
            <person name="Wong J."/>
        </authorList>
    </citation>
    <scope>NUCLEOTIDE SEQUENCE</scope>
    <source>
        <strain evidence="2">GSM-AAB239-AS_SAM_17_03QT</strain>
    </source>
</reference>
<sequence length="70" mass="8265">MFASLSFVVSHDSHTHPNIMVHLIKLLFFLYASVMCTPCFVCYNFTNCEKCVYSEWCRFNLIEFASNYFC</sequence>
<keyword evidence="1" id="KW-0472">Membrane</keyword>
<keyword evidence="1" id="KW-0812">Transmembrane</keyword>
<dbReference type="Proteomes" id="UP001140949">
    <property type="component" value="Unassembled WGS sequence"/>
</dbReference>
<keyword evidence="1" id="KW-1133">Transmembrane helix</keyword>
<name>A0AAX6E8N2_IRIPA</name>
<reference evidence="2" key="2">
    <citation type="submission" date="2023-04" db="EMBL/GenBank/DDBJ databases">
        <authorList>
            <person name="Bruccoleri R.E."/>
            <person name="Oakeley E.J."/>
            <person name="Faust A.-M."/>
            <person name="Dessus-Babus S."/>
            <person name="Altorfer M."/>
            <person name="Burckhardt D."/>
            <person name="Oertli M."/>
            <person name="Naumann U."/>
            <person name="Petersen F."/>
            <person name="Wong J."/>
        </authorList>
    </citation>
    <scope>NUCLEOTIDE SEQUENCE</scope>
    <source>
        <strain evidence="2">GSM-AAB239-AS_SAM_17_03QT</strain>
        <tissue evidence="2">Leaf</tissue>
    </source>
</reference>
<protein>
    <submittedName>
        <fullName evidence="2">Histone H3.v1</fullName>
    </submittedName>
</protein>
<dbReference type="EMBL" id="JANAVB010039017">
    <property type="protein sequence ID" value="KAJ6800293.1"/>
    <property type="molecule type" value="Genomic_DNA"/>
</dbReference>
<keyword evidence="3" id="KW-1185">Reference proteome</keyword>
<evidence type="ECO:0000256" key="1">
    <source>
        <dbReference type="SAM" id="Phobius"/>
    </source>
</evidence>
<feature type="transmembrane region" description="Helical" evidence="1">
    <location>
        <begin position="20"/>
        <end position="43"/>
    </location>
</feature>
<evidence type="ECO:0000313" key="3">
    <source>
        <dbReference type="Proteomes" id="UP001140949"/>
    </source>
</evidence>
<evidence type="ECO:0000313" key="2">
    <source>
        <dbReference type="EMBL" id="KAJ6800293.1"/>
    </source>
</evidence>
<proteinExistence type="predicted"/>
<gene>
    <name evidence="2" type="ORF">M6B38_203325</name>
</gene>